<feature type="region of interest" description="Disordered" evidence="1">
    <location>
        <begin position="81"/>
        <end position="116"/>
    </location>
</feature>
<evidence type="ECO:0000256" key="2">
    <source>
        <dbReference type="SAM" id="Phobius"/>
    </source>
</evidence>
<keyword evidence="2" id="KW-0472">Membrane</keyword>
<reference evidence="3 4" key="1">
    <citation type="submission" date="2019-03" db="EMBL/GenBank/DDBJ databases">
        <title>Draft genome sequences of novel Actinobacteria.</title>
        <authorList>
            <person name="Sahin N."/>
            <person name="Ay H."/>
            <person name="Saygin H."/>
        </authorList>
    </citation>
    <scope>NUCLEOTIDE SEQUENCE [LARGE SCALE GENOMIC DNA]</scope>
    <source>
        <strain evidence="3 4">H3C3</strain>
    </source>
</reference>
<sequence length="258" mass="28040">MTKAGPLAPLLTALLQRDPTARATASQTAEMLDRVAFGDPSPAEASHRRSTKRHVLYAGIAAVVAVGVCVAVALGVPVVPGTKRSSNSSGAAAPSPTPSPLLGPSGLPTGPPTTPVGFQIYRDDKLGYSVAVPADWKISWDAKNETRDFYSDEGESIWVGLNEIDPLGEVFSVEELLKNDSNYSQYRRLRLSPVAYGPAVVDLEYSHYNESTKASYHCLFRAFSLTTKAYSVYMCTPLDDWDHSRDTFAAFYETFRPN</sequence>
<evidence type="ECO:0000313" key="3">
    <source>
        <dbReference type="EMBL" id="TDD95297.1"/>
    </source>
</evidence>
<comment type="caution">
    <text evidence="3">The sequence shown here is derived from an EMBL/GenBank/DDBJ whole genome shotgun (WGS) entry which is preliminary data.</text>
</comment>
<feature type="transmembrane region" description="Helical" evidence="2">
    <location>
        <begin position="55"/>
        <end position="79"/>
    </location>
</feature>
<proteinExistence type="predicted"/>
<evidence type="ECO:0000256" key="1">
    <source>
        <dbReference type="SAM" id="MobiDB-lite"/>
    </source>
</evidence>
<evidence type="ECO:0000313" key="4">
    <source>
        <dbReference type="Proteomes" id="UP000294513"/>
    </source>
</evidence>
<organism evidence="3 4">
    <name type="scientific">Actinomadura rubrisoli</name>
    <dbReference type="NCBI Taxonomy" id="2530368"/>
    <lineage>
        <taxon>Bacteria</taxon>
        <taxon>Bacillati</taxon>
        <taxon>Actinomycetota</taxon>
        <taxon>Actinomycetes</taxon>
        <taxon>Streptosporangiales</taxon>
        <taxon>Thermomonosporaceae</taxon>
        <taxon>Actinomadura</taxon>
    </lineage>
</organism>
<keyword evidence="4" id="KW-1185">Reference proteome</keyword>
<dbReference type="EMBL" id="SMKU01000013">
    <property type="protein sequence ID" value="TDD95297.1"/>
    <property type="molecule type" value="Genomic_DNA"/>
</dbReference>
<gene>
    <name evidence="3" type="ORF">E1298_05375</name>
</gene>
<dbReference type="Proteomes" id="UP000294513">
    <property type="component" value="Unassembled WGS sequence"/>
</dbReference>
<keyword evidence="2" id="KW-0812">Transmembrane</keyword>
<keyword evidence="2" id="KW-1133">Transmembrane helix</keyword>
<protein>
    <submittedName>
        <fullName evidence="3">Uncharacterized protein</fullName>
    </submittedName>
</protein>
<name>A0A4V2YZ22_9ACTN</name>
<accession>A0A4V2YZ22</accession>
<dbReference type="AlphaFoldDB" id="A0A4V2YZ22"/>
<dbReference type="RefSeq" id="WP_131889630.1">
    <property type="nucleotide sequence ID" value="NZ_SMKU01000013.1"/>
</dbReference>